<name>A0A3S4UIU0_9HYPH</name>
<dbReference type="Proteomes" id="UP000287687">
    <property type="component" value="Unassembled WGS sequence"/>
</dbReference>
<dbReference type="Pfam" id="PF22653">
    <property type="entry name" value="DUF7007"/>
    <property type="match status" value="1"/>
</dbReference>
<organism evidence="3 4">
    <name type="scientific">Neorhizobium lilium</name>
    <dbReference type="NCBI Taxonomy" id="2503024"/>
    <lineage>
        <taxon>Bacteria</taxon>
        <taxon>Pseudomonadati</taxon>
        <taxon>Pseudomonadota</taxon>
        <taxon>Alphaproteobacteria</taxon>
        <taxon>Hyphomicrobiales</taxon>
        <taxon>Rhizobiaceae</taxon>
        <taxon>Rhizobium/Agrobacterium group</taxon>
        <taxon>Neorhizobium</taxon>
    </lineage>
</organism>
<keyword evidence="4" id="KW-1185">Reference proteome</keyword>
<reference evidence="3 4" key="1">
    <citation type="submission" date="2019-01" db="EMBL/GenBank/DDBJ databases">
        <title>The draft genome of Rhizobium sp. 24NR.</title>
        <authorList>
            <person name="Liu L."/>
            <person name="Liang L."/>
            <person name="Shi S."/>
            <person name="Xu L."/>
            <person name="Wang X."/>
            <person name="Li L."/>
            <person name="Zhang X."/>
        </authorList>
    </citation>
    <scope>NUCLEOTIDE SEQUENCE [LARGE SCALE GENOMIC DNA]</scope>
    <source>
        <strain evidence="3 4">24NR</strain>
    </source>
</reference>
<feature type="domain" description="DUF7007" evidence="2">
    <location>
        <begin position="106"/>
        <end position="219"/>
    </location>
</feature>
<evidence type="ECO:0000313" key="4">
    <source>
        <dbReference type="Proteomes" id="UP000287687"/>
    </source>
</evidence>
<proteinExistence type="predicted"/>
<dbReference type="OrthoDB" id="5124200at2"/>
<dbReference type="EMBL" id="SBIP01000006">
    <property type="protein sequence ID" value="RWX74817.1"/>
    <property type="molecule type" value="Genomic_DNA"/>
</dbReference>
<dbReference type="InterPro" id="IPR054276">
    <property type="entry name" value="DUF7007"/>
</dbReference>
<protein>
    <recommendedName>
        <fullName evidence="2">DUF7007 domain-containing protein</fullName>
    </recommendedName>
</protein>
<evidence type="ECO:0000259" key="2">
    <source>
        <dbReference type="Pfam" id="PF22653"/>
    </source>
</evidence>
<accession>A0A3S4UIU0</accession>
<dbReference type="RefSeq" id="WP_128445478.1">
    <property type="nucleotide sequence ID" value="NZ_SBIP01000006.1"/>
</dbReference>
<evidence type="ECO:0000313" key="3">
    <source>
        <dbReference type="EMBL" id="RWX74817.1"/>
    </source>
</evidence>
<comment type="caution">
    <text evidence="3">The sequence shown here is derived from an EMBL/GenBank/DDBJ whole genome shotgun (WGS) entry which is preliminary data.</text>
</comment>
<dbReference type="AlphaFoldDB" id="A0A3S4UIU0"/>
<gene>
    <name evidence="3" type="ORF">EPK99_23255</name>
</gene>
<sequence>MSTIPAKSDADGTPGFPGVSFGRSMEGHTVARVGDAAFAMLPGRGERHYLATGWKIAAPLSKWRRADFHGHSGDLADEAAFRARVFEHAEHQRESRGLGRCEISARAYTPWGLSQHTTVYADGVERHSTASHGGFRLSPLRNCKVHPSLRVEDGFYEEDCAWAAVAITFPDLFTGFERRCAEVTIRDWQPAAWEKIFGRVLAPGQSHAKDRRAFETQHANDWIVISALRSNHHPGMTEVIATRGGQRDAHLEERRFLVPAAEYGVGRFGFVIDETRHAAYDGPSSFVTWSGKCAT</sequence>
<evidence type="ECO:0000256" key="1">
    <source>
        <dbReference type="SAM" id="MobiDB-lite"/>
    </source>
</evidence>
<feature type="region of interest" description="Disordered" evidence="1">
    <location>
        <begin position="1"/>
        <end position="20"/>
    </location>
</feature>